<dbReference type="SUPFAM" id="SSF51445">
    <property type="entry name" value="(Trans)glycosidases"/>
    <property type="match status" value="1"/>
</dbReference>
<comment type="catalytic activity">
    <reaction evidence="5 6">
        <text>alpha-maltose 1-phosphate + [(1-&gt;4)-alpha-D-glucosyl](n) = [(1-&gt;4)-alpha-D-glucosyl](n+2) + phosphate</text>
        <dbReference type="Rhea" id="RHEA:42692"/>
        <dbReference type="Rhea" id="RHEA-COMP:9584"/>
        <dbReference type="Rhea" id="RHEA-COMP:10183"/>
        <dbReference type="ChEBI" id="CHEBI:15444"/>
        <dbReference type="ChEBI" id="CHEBI:43474"/>
        <dbReference type="ChEBI" id="CHEBI:63576"/>
        <dbReference type="EC" id="2.4.99.16"/>
    </reaction>
</comment>
<dbReference type="Gene3D" id="3.20.20.80">
    <property type="entry name" value="Glycosidases"/>
    <property type="match status" value="1"/>
</dbReference>
<feature type="region of interest" description="Disordered" evidence="7">
    <location>
        <begin position="1"/>
        <end position="41"/>
    </location>
</feature>
<accession>A0ABU5IIM3</accession>
<evidence type="ECO:0000313" key="9">
    <source>
        <dbReference type="EMBL" id="MDZ5458406.1"/>
    </source>
</evidence>
<dbReference type="Pfam" id="PF00128">
    <property type="entry name" value="Alpha-amylase"/>
    <property type="match status" value="1"/>
</dbReference>
<dbReference type="Proteomes" id="UP001293718">
    <property type="component" value="Unassembled WGS sequence"/>
</dbReference>
<dbReference type="Gene3D" id="2.60.40.1180">
    <property type="entry name" value="Golgi alpha-mannosidase II"/>
    <property type="match status" value="1"/>
</dbReference>
<dbReference type="InterPro" id="IPR013780">
    <property type="entry name" value="Glyco_hydro_b"/>
</dbReference>
<gene>
    <name evidence="6" type="primary">glgE</name>
    <name evidence="9" type="ORF">SM757_17660</name>
</gene>
<feature type="site" description="Transition state stabilizer" evidence="6">
    <location>
        <position position="537"/>
    </location>
</feature>
<evidence type="ECO:0000256" key="7">
    <source>
        <dbReference type="SAM" id="MobiDB-lite"/>
    </source>
</evidence>
<dbReference type="InterPro" id="IPR006047">
    <property type="entry name" value="GH13_cat_dom"/>
</dbReference>
<name>A0ABU5IIM3_9BURK</name>
<feature type="binding site" evidence="6">
    <location>
        <position position="319"/>
    </location>
    <ligand>
        <name>alpha-maltose 1-phosphate</name>
        <dbReference type="ChEBI" id="CHEBI:63576"/>
    </ligand>
</feature>
<feature type="compositionally biased region" description="Polar residues" evidence="7">
    <location>
        <begin position="1"/>
        <end position="21"/>
    </location>
</feature>
<feature type="binding site" evidence="6">
    <location>
        <position position="379"/>
    </location>
    <ligand>
        <name>alpha-maltose 1-phosphate</name>
        <dbReference type="ChEBI" id="CHEBI:63576"/>
    </ligand>
</feature>
<evidence type="ECO:0000259" key="8">
    <source>
        <dbReference type="SMART" id="SM00642"/>
    </source>
</evidence>
<protein>
    <recommendedName>
        <fullName evidence="6">Alpha-1,4-glucan:maltose-1-phosphate maltosyltransferase</fullName>
        <shortName evidence="6">GMPMT</shortName>
        <ecNumber evidence="6">2.4.99.16</ecNumber>
    </recommendedName>
    <alternativeName>
        <fullName evidence="6">(1-&gt;4)-alpha-D-glucan:maltose-1-phosphate alpha-D-maltosyltransferase</fullName>
    </alternativeName>
</protein>
<evidence type="ECO:0000256" key="4">
    <source>
        <dbReference type="ARBA" id="ARBA00023277"/>
    </source>
</evidence>
<comment type="similarity">
    <text evidence="6">Belongs to the glycosyl hydrolase 13 family. GlgE subfamily.</text>
</comment>
<feature type="binding site" evidence="6">
    <location>
        <position position="414"/>
    </location>
    <ligand>
        <name>alpha-maltose 1-phosphate</name>
        <dbReference type="ChEBI" id="CHEBI:63576"/>
    </ligand>
</feature>
<keyword evidence="10" id="KW-1185">Reference proteome</keyword>
<keyword evidence="4 6" id="KW-0119">Carbohydrate metabolism</keyword>
<dbReference type="InterPro" id="IPR017853">
    <property type="entry name" value="GH"/>
</dbReference>
<dbReference type="PANTHER" id="PTHR47786:SF2">
    <property type="entry name" value="GLYCOSYL HYDROLASE FAMILY 13 CATALYTIC DOMAIN-CONTAINING PROTEIN"/>
    <property type="match status" value="1"/>
</dbReference>
<dbReference type="InterPro" id="IPR021828">
    <property type="entry name" value="GlgE_dom_N/S"/>
</dbReference>
<comment type="function">
    <text evidence="6">Maltosyltransferase that uses maltose 1-phosphate (M1P) as the sugar donor to elongate linear or branched alpha-(1-&gt;4)-glucans. Is involved in a branched alpha-glucan biosynthetic pathway from trehalose, together with TreS, Mak and GlgB.</text>
</comment>
<dbReference type="SMART" id="SM00642">
    <property type="entry name" value="Aamy"/>
    <property type="match status" value="1"/>
</dbReference>
<comment type="caution">
    <text evidence="9">The sequence shown here is derived from an EMBL/GenBank/DDBJ whole genome shotgun (WGS) entry which is preliminary data.</text>
</comment>
<reference evidence="9 10" key="1">
    <citation type="submission" date="2023-11" db="EMBL/GenBank/DDBJ databases">
        <title>Draft genome of Azohydromonas lata strain H1 (DSM1123), a polyhydroxyalkanoate producer.</title>
        <authorList>
            <person name="Traversa D."/>
            <person name="D'Addabbo P."/>
            <person name="Pazzani C."/>
            <person name="Manzari C."/>
            <person name="Chiara M."/>
            <person name="Scrascia M."/>
        </authorList>
    </citation>
    <scope>NUCLEOTIDE SEQUENCE [LARGE SCALE GENOMIC DNA]</scope>
    <source>
        <strain evidence="9 10">H1</strain>
    </source>
</reference>
<dbReference type="Gene3D" id="2.60.40.10">
    <property type="entry name" value="Immunoglobulins"/>
    <property type="match status" value="1"/>
</dbReference>
<feature type="active site" description="Nucleophile" evidence="6">
    <location>
        <position position="450"/>
    </location>
</feature>
<sequence>MATTTRKSATSTPAQTPTVEAQTKPARKRSSAPRKSAAAQAAAPLSAGELLLPRAEAGVSSLPPPGDGRVRVIVDAVVPQVDGGRFAGKCIAGEPVTLSAHAFTDGHDRLRVQLHWRAEADAATHHVEMAQSFNDEWHAQVCFPHPGRYFFGVTAWVDSFSSWRHDFNRRVDEADIRIAAKVGAELIEGAASRAESGEATTTGDAQALRSWAEQLRLEADTADPDALKALALDERLNQLADAYPDKRFAVGFPERPLFADRLRARFSTWYELFPRSASDQPGRHGTFKDVIQRLPYVAAMGFDVLYFPPIHPIGREKRKGPNNTLVAGPQDVGSPWAIGAAEGGHKSIHPLLGTEEDFAELVQAAGRLGIDIALDIALQCAPDHPYVQEHPQWFRWRPDGTVQYAENPPKKYQDIYPFNFETDDWRALWQELKSIFDFWIARGVKVFRVDNPHTKSFAFWEWCISEITREHPDVIFLAEAFTRPKVMHRLAKLGYSQSYTYFTWRNTKAELTAYFTELSQGPGYHWFRPNVWPNTPDILNEHLHHAPRSVFMQRLVLAATLCASYGIYGPAYELMENRPVKPGSEEYLDSEKYQLRHWDLEREDSLQWFIGLVNRIRRDNAALHDNRSLRFMPVDNEHLIAYAKRTPDGRNTVLTVVNLDPDNVQSGMVDVNLQALGIQPDTDYTVHDLLSQQRFTWRNGRNFVQLDPNHTPAHVFVVRQTRRSERDFFTFEG</sequence>
<dbReference type="PANTHER" id="PTHR47786">
    <property type="entry name" value="ALPHA-1,4-GLUCAN:MALTOSE-1-PHOSPHATE MALTOSYLTRANSFERASE"/>
    <property type="match status" value="1"/>
</dbReference>
<dbReference type="HAMAP" id="MF_02124">
    <property type="entry name" value="GlgE"/>
    <property type="match status" value="1"/>
</dbReference>
<organism evidence="9 10">
    <name type="scientific">Azohydromonas lata</name>
    <dbReference type="NCBI Taxonomy" id="45677"/>
    <lineage>
        <taxon>Bacteria</taxon>
        <taxon>Pseudomonadati</taxon>
        <taxon>Pseudomonadota</taxon>
        <taxon>Betaproteobacteria</taxon>
        <taxon>Burkholderiales</taxon>
        <taxon>Sphaerotilaceae</taxon>
        <taxon>Azohydromonas</taxon>
    </lineage>
</organism>
<evidence type="ECO:0000256" key="2">
    <source>
        <dbReference type="ARBA" id="ARBA00022676"/>
    </source>
</evidence>
<feature type="domain" description="Glycosyl hydrolase family 13 catalytic" evidence="8">
    <location>
        <begin position="271"/>
        <end position="599"/>
    </location>
</feature>
<dbReference type="CDD" id="cd11344">
    <property type="entry name" value="AmyAc_GlgE_like"/>
    <property type="match status" value="1"/>
</dbReference>
<keyword evidence="3 6" id="KW-0808">Transferase</keyword>
<dbReference type="EC" id="2.4.99.16" evidence="6"/>
<dbReference type="InterPro" id="IPR013783">
    <property type="entry name" value="Ig-like_fold"/>
</dbReference>
<evidence type="ECO:0000256" key="6">
    <source>
        <dbReference type="HAMAP-Rule" id="MF_02124"/>
    </source>
</evidence>
<feature type="binding site" evidence="6">
    <location>
        <position position="451"/>
    </location>
    <ligand>
        <name>alpha-maltose 1-phosphate</name>
        <dbReference type="ChEBI" id="CHEBI:63576"/>
    </ligand>
</feature>
<evidence type="ECO:0000256" key="5">
    <source>
        <dbReference type="ARBA" id="ARBA00048735"/>
    </source>
</evidence>
<evidence type="ECO:0000256" key="3">
    <source>
        <dbReference type="ARBA" id="ARBA00022679"/>
    </source>
</evidence>
<dbReference type="Pfam" id="PF21702">
    <property type="entry name" value="GLGE_C"/>
    <property type="match status" value="1"/>
</dbReference>
<keyword evidence="2 6" id="KW-0328">Glycosyltransferase</keyword>
<dbReference type="Gene3D" id="1.20.58.80">
    <property type="entry name" value="Phosphotransferase system, lactose/cellobiose-type IIA subunit"/>
    <property type="match status" value="1"/>
</dbReference>
<dbReference type="InterPro" id="IPR026585">
    <property type="entry name" value="GlgE"/>
</dbReference>
<dbReference type="Pfam" id="PF11896">
    <property type="entry name" value="GlgE_dom_N_S"/>
    <property type="match status" value="1"/>
</dbReference>
<evidence type="ECO:0000256" key="1">
    <source>
        <dbReference type="ARBA" id="ARBA00011738"/>
    </source>
</evidence>
<dbReference type="EMBL" id="JAXOJX010000029">
    <property type="protein sequence ID" value="MDZ5458406.1"/>
    <property type="molecule type" value="Genomic_DNA"/>
</dbReference>
<dbReference type="InterPro" id="IPR049171">
    <property type="entry name" value="GLGE_C"/>
</dbReference>
<proteinExistence type="inferred from homology"/>
<evidence type="ECO:0000313" key="10">
    <source>
        <dbReference type="Proteomes" id="UP001293718"/>
    </source>
</evidence>
<feature type="binding site" evidence="6">
    <location>
        <begin position="592"/>
        <end position="593"/>
    </location>
    <ligand>
        <name>alpha-maltose 1-phosphate</name>
        <dbReference type="ChEBI" id="CHEBI:63576"/>
    </ligand>
</feature>
<feature type="active site" description="Proton donor" evidence="6">
    <location>
        <position position="479"/>
    </location>
</feature>
<dbReference type="RefSeq" id="WP_322466489.1">
    <property type="nucleotide sequence ID" value="NZ_JAXOJX010000029.1"/>
</dbReference>
<comment type="subunit">
    <text evidence="1 6">Homodimer.</text>
</comment>